<protein>
    <recommendedName>
        <fullName evidence="5">Succinate dehydrogenase cytochrome b556 subunit</fullName>
    </recommendedName>
</protein>
<comment type="caution">
    <text evidence="14">The sequence shown here is derived from an EMBL/GenBank/DDBJ whole genome shotgun (WGS) entry which is preliminary data.</text>
</comment>
<keyword evidence="9 13" id="KW-1133">Transmembrane helix</keyword>
<evidence type="ECO:0000256" key="3">
    <source>
        <dbReference type="ARBA" id="ARBA00004370"/>
    </source>
</evidence>
<proteinExistence type="inferred from homology"/>
<dbReference type="RefSeq" id="WP_249057988.1">
    <property type="nucleotide sequence ID" value="NZ_JALZWP010000006.1"/>
</dbReference>
<feature type="transmembrane region" description="Helical" evidence="13">
    <location>
        <begin position="20"/>
        <end position="48"/>
    </location>
</feature>
<dbReference type="PANTHER" id="PTHR10978">
    <property type="entry name" value="SUCCINATE DEHYDROGENASE CYTOCHROME B560 SUBUNIT"/>
    <property type="match status" value="1"/>
</dbReference>
<dbReference type="PANTHER" id="PTHR10978:SF5">
    <property type="entry name" value="SUCCINATE DEHYDROGENASE CYTOCHROME B560 SUBUNIT, MITOCHONDRIAL"/>
    <property type="match status" value="1"/>
</dbReference>
<comment type="similarity">
    <text evidence="4">Belongs to the cytochrome b560 family.</text>
</comment>
<evidence type="ECO:0000256" key="9">
    <source>
        <dbReference type="ARBA" id="ARBA00022989"/>
    </source>
</evidence>
<gene>
    <name evidence="14" type="primary">sdhC</name>
    <name evidence="14" type="ORF">M3N55_07900</name>
</gene>
<dbReference type="InterPro" id="IPR014314">
    <property type="entry name" value="Succ_DH_cytb556"/>
</dbReference>
<dbReference type="Proteomes" id="UP001202550">
    <property type="component" value="Unassembled WGS sequence"/>
</dbReference>
<dbReference type="EMBL" id="JALZWP010000006">
    <property type="protein sequence ID" value="MCL1628652.1"/>
    <property type="molecule type" value="Genomic_DNA"/>
</dbReference>
<evidence type="ECO:0000256" key="12">
    <source>
        <dbReference type="ARBA" id="ARBA00025912"/>
    </source>
</evidence>
<accession>A0ABT0M1B1</accession>
<keyword evidence="6" id="KW-0349">Heme</keyword>
<reference evidence="14 15" key="1">
    <citation type="submission" date="2022-05" db="EMBL/GenBank/DDBJ databases">
        <title>Seasonal and diel survey of microbial diversity of the Tyrrhenian coast.</title>
        <authorList>
            <person name="Gattoni G."/>
            <person name="Corral P."/>
        </authorList>
    </citation>
    <scope>NUCLEOTIDE SEQUENCE [LARGE SCALE GENOMIC DNA]</scope>
    <source>
        <strain evidence="14 15">V10</strain>
    </source>
</reference>
<comment type="subcellular location">
    <subcellularLocation>
        <location evidence="3">Membrane</location>
    </subcellularLocation>
</comment>
<comment type="subunit">
    <text evidence="12">Part of an enzyme complex containing four subunits: a flavoprotein, an iron-sulfur protein, plus two membrane-anchoring proteins, SdhC and SdhD. The complex can form homotrimers.</text>
</comment>
<evidence type="ECO:0000256" key="6">
    <source>
        <dbReference type="ARBA" id="ARBA00022617"/>
    </source>
</evidence>
<evidence type="ECO:0000256" key="10">
    <source>
        <dbReference type="ARBA" id="ARBA00023004"/>
    </source>
</evidence>
<evidence type="ECO:0000313" key="14">
    <source>
        <dbReference type="EMBL" id="MCL1628652.1"/>
    </source>
</evidence>
<evidence type="ECO:0000256" key="11">
    <source>
        <dbReference type="ARBA" id="ARBA00023136"/>
    </source>
</evidence>
<keyword evidence="10" id="KW-0408">Iron</keyword>
<dbReference type="CDD" id="cd03499">
    <property type="entry name" value="SQR_TypeC_SdhC"/>
    <property type="match status" value="1"/>
</dbReference>
<keyword evidence="11 13" id="KW-0472">Membrane</keyword>
<evidence type="ECO:0000313" key="15">
    <source>
        <dbReference type="Proteomes" id="UP001202550"/>
    </source>
</evidence>
<dbReference type="PIRSF" id="PIRSF000178">
    <property type="entry name" value="SDH_cyt_b560"/>
    <property type="match status" value="1"/>
</dbReference>
<evidence type="ECO:0000256" key="1">
    <source>
        <dbReference type="ARBA" id="ARBA00001971"/>
    </source>
</evidence>
<comment type="function">
    <text evidence="2">Membrane-anchoring subunit of succinate dehydrogenase (SDH).</text>
</comment>
<feature type="transmembrane region" description="Helical" evidence="13">
    <location>
        <begin position="108"/>
        <end position="126"/>
    </location>
</feature>
<evidence type="ECO:0000256" key="2">
    <source>
        <dbReference type="ARBA" id="ARBA00004050"/>
    </source>
</evidence>
<dbReference type="NCBIfam" id="TIGR02970">
    <property type="entry name" value="succ_dehyd_cytB"/>
    <property type="match status" value="1"/>
</dbReference>
<dbReference type="InterPro" id="IPR034804">
    <property type="entry name" value="SQR/QFR_C/D"/>
</dbReference>
<dbReference type="InterPro" id="IPR000701">
    <property type="entry name" value="SuccDH_FuR_B_TM-su"/>
</dbReference>
<sequence>MADVNRGKRPLSPHLQIYRLPLAAITSILNRITGVGMTLASVLIVWWFAAGAFDAAYFEFVDGLLTSVLGHIVLIGSLAALWFHMLNSVRHLIWDTGRMMDVETVEKTSYIVFGATVVLTILTILAV</sequence>
<evidence type="ECO:0000256" key="4">
    <source>
        <dbReference type="ARBA" id="ARBA00007244"/>
    </source>
</evidence>
<dbReference type="SUPFAM" id="SSF81343">
    <property type="entry name" value="Fumarate reductase respiratory complex transmembrane subunits"/>
    <property type="match status" value="1"/>
</dbReference>
<evidence type="ECO:0000256" key="7">
    <source>
        <dbReference type="ARBA" id="ARBA00022692"/>
    </source>
</evidence>
<comment type="cofactor">
    <cofactor evidence="1">
        <name>heme</name>
        <dbReference type="ChEBI" id="CHEBI:30413"/>
    </cofactor>
</comment>
<keyword evidence="7 13" id="KW-0812">Transmembrane</keyword>
<keyword evidence="8" id="KW-0479">Metal-binding</keyword>
<name>A0ABT0M1B1_9RHOB</name>
<organism evidence="14 15">
    <name type="scientific">Roseinatronobacter domitianus</name>
    <dbReference type="NCBI Taxonomy" id="2940293"/>
    <lineage>
        <taxon>Bacteria</taxon>
        <taxon>Pseudomonadati</taxon>
        <taxon>Pseudomonadota</taxon>
        <taxon>Alphaproteobacteria</taxon>
        <taxon>Rhodobacterales</taxon>
        <taxon>Paracoccaceae</taxon>
        <taxon>Roseinatronobacter</taxon>
    </lineage>
</organism>
<evidence type="ECO:0000256" key="5">
    <source>
        <dbReference type="ARBA" id="ARBA00020076"/>
    </source>
</evidence>
<keyword evidence="15" id="KW-1185">Reference proteome</keyword>
<evidence type="ECO:0000256" key="13">
    <source>
        <dbReference type="SAM" id="Phobius"/>
    </source>
</evidence>
<dbReference type="Gene3D" id="1.20.1300.10">
    <property type="entry name" value="Fumarate reductase/succinate dehydrogenase, transmembrane subunit"/>
    <property type="match status" value="1"/>
</dbReference>
<feature type="transmembrane region" description="Helical" evidence="13">
    <location>
        <begin position="68"/>
        <end position="87"/>
    </location>
</feature>
<evidence type="ECO:0000256" key="8">
    <source>
        <dbReference type="ARBA" id="ARBA00022723"/>
    </source>
</evidence>
<dbReference type="Pfam" id="PF01127">
    <property type="entry name" value="Sdh_cyt"/>
    <property type="match status" value="1"/>
</dbReference>